<organism evidence="1 2">
    <name type="scientific">Liquidambar formosana</name>
    <name type="common">Formosan gum</name>
    <dbReference type="NCBI Taxonomy" id="63359"/>
    <lineage>
        <taxon>Eukaryota</taxon>
        <taxon>Viridiplantae</taxon>
        <taxon>Streptophyta</taxon>
        <taxon>Embryophyta</taxon>
        <taxon>Tracheophyta</taxon>
        <taxon>Spermatophyta</taxon>
        <taxon>Magnoliopsida</taxon>
        <taxon>eudicotyledons</taxon>
        <taxon>Gunneridae</taxon>
        <taxon>Pentapetalae</taxon>
        <taxon>Saxifragales</taxon>
        <taxon>Altingiaceae</taxon>
        <taxon>Liquidambar</taxon>
    </lineage>
</organism>
<evidence type="ECO:0000313" key="1">
    <source>
        <dbReference type="EMBL" id="KAK9286491.1"/>
    </source>
</evidence>
<evidence type="ECO:0000313" key="2">
    <source>
        <dbReference type="Proteomes" id="UP001415857"/>
    </source>
</evidence>
<proteinExistence type="predicted"/>
<dbReference type="PANTHER" id="PTHR32332">
    <property type="entry name" value="2-NITROPROPANE DIOXYGENASE"/>
    <property type="match status" value="1"/>
</dbReference>
<dbReference type="AlphaFoldDB" id="A0AAP0RX42"/>
<dbReference type="PANTHER" id="PTHR32332:SF20">
    <property type="entry name" value="2-NITROPROPANE DIOXYGENASE-LIKE PROTEIN"/>
    <property type="match status" value="1"/>
</dbReference>
<protein>
    <submittedName>
        <fullName evidence="1">Uncharacterized protein</fullName>
    </submittedName>
</protein>
<dbReference type="EMBL" id="JBBPBK010000004">
    <property type="protein sequence ID" value="KAK9286491.1"/>
    <property type="molecule type" value="Genomic_DNA"/>
</dbReference>
<dbReference type="Proteomes" id="UP001415857">
    <property type="component" value="Unassembled WGS sequence"/>
</dbReference>
<accession>A0AAP0RX42</accession>
<gene>
    <name evidence="1" type="ORF">L1049_014889</name>
</gene>
<name>A0AAP0RX42_LIQFO</name>
<comment type="caution">
    <text evidence="1">The sequence shown here is derived from an EMBL/GenBank/DDBJ whole genome shotgun (WGS) entry which is preliminary data.</text>
</comment>
<reference evidence="1 2" key="1">
    <citation type="journal article" date="2024" name="Plant J.">
        <title>Genome sequences and population genomics reveal climatic adaptation and genomic divergence between two closely related sweetgum species.</title>
        <authorList>
            <person name="Xu W.Q."/>
            <person name="Ren C.Q."/>
            <person name="Zhang X.Y."/>
            <person name="Comes H.P."/>
            <person name="Liu X.H."/>
            <person name="Li Y.G."/>
            <person name="Kettle C.J."/>
            <person name="Jalonen R."/>
            <person name="Gaisberger H."/>
            <person name="Ma Y.Z."/>
            <person name="Qiu Y.X."/>
        </authorList>
    </citation>
    <scope>NUCLEOTIDE SEQUENCE [LARGE SCALE GENOMIC DNA]</scope>
    <source>
        <strain evidence="1">Hangzhou</strain>
    </source>
</reference>
<sequence length="177" mass="19157">MEIDNDVKRDEVEKLVRELMEGEGGVTRLLEGADKEDSELDRQTIWCWCSSGISPQGEYEACTGRKGSSVTSILGEVPKDLVLELTVLGLRVVDAGVDGIIVQGYEVGGHVIGQENEVRRLAGIVPNASTTWDIESMATYAGEGVRLIREILPAGVIVEGDASIVMDPMVDWSLLPD</sequence>
<keyword evidence="2" id="KW-1185">Reference proteome</keyword>